<keyword evidence="2" id="KW-0808">Transferase</keyword>
<dbReference type="EMBL" id="UOFO01000030">
    <property type="protein sequence ID" value="VAW83963.1"/>
    <property type="molecule type" value="Genomic_DNA"/>
</dbReference>
<organism evidence="2">
    <name type="scientific">hydrothermal vent metagenome</name>
    <dbReference type="NCBI Taxonomy" id="652676"/>
    <lineage>
        <taxon>unclassified sequences</taxon>
        <taxon>metagenomes</taxon>
        <taxon>ecological metagenomes</taxon>
    </lineage>
</organism>
<feature type="domain" description="Glycosyltransferase 2-like" evidence="1">
    <location>
        <begin position="5"/>
        <end position="163"/>
    </location>
</feature>
<dbReference type="Gene3D" id="3.90.550.10">
    <property type="entry name" value="Spore Coat Polysaccharide Biosynthesis Protein SpsA, Chain A"/>
    <property type="match status" value="1"/>
</dbReference>
<proteinExistence type="predicted"/>
<gene>
    <name evidence="2" type="ORF">MNBD_GAMMA16-1782</name>
</gene>
<dbReference type="SUPFAM" id="SSF53448">
    <property type="entry name" value="Nucleotide-diphospho-sugar transferases"/>
    <property type="match status" value="1"/>
</dbReference>
<dbReference type="InterPro" id="IPR001173">
    <property type="entry name" value="Glyco_trans_2-like"/>
</dbReference>
<protein>
    <submittedName>
        <fullName evidence="2">Glycosyl transferase, family 2</fullName>
    </submittedName>
</protein>
<dbReference type="InterPro" id="IPR029044">
    <property type="entry name" value="Nucleotide-diphossugar_trans"/>
</dbReference>
<accession>A0A3B0Z6Y7</accession>
<evidence type="ECO:0000259" key="1">
    <source>
        <dbReference type="Pfam" id="PF00535"/>
    </source>
</evidence>
<dbReference type="AlphaFoldDB" id="A0A3B0Z6Y7"/>
<dbReference type="PANTHER" id="PTHR43685:SF2">
    <property type="entry name" value="GLYCOSYLTRANSFERASE 2-LIKE DOMAIN-CONTAINING PROTEIN"/>
    <property type="match status" value="1"/>
</dbReference>
<evidence type="ECO:0000313" key="2">
    <source>
        <dbReference type="EMBL" id="VAW83963.1"/>
    </source>
</evidence>
<sequence length="273" mass="31141">MLPISVIIPTFNRAYCLPNALNSVLKQTQPPAEIIVIDDGSTDDTANLIQNNFPQVKYLRQTQLGVSAARNKGINASTAPWIALLDSDDEWLPEKLFRQTALLEENPDLKICHTEEIWVRNGVRVNQMDKHKKSAGWLYQKCLPLCVISPSSALIHRSLFDEVGLFNEQLPACEDYDLWLRICSRYSVAYVETPCIKKYGGHEDQLSRKFWGMDRFRIAALMDILGTPVLNEEDKRATLKILKKKLNVFIKGGEKRGRDMLEYQTLLESITDT</sequence>
<dbReference type="Pfam" id="PF00535">
    <property type="entry name" value="Glycos_transf_2"/>
    <property type="match status" value="1"/>
</dbReference>
<name>A0A3B0Z6Y7_9ZZZZ</name>
<dbReference type="InterPro" id="IPR050834">
    <property type="entry name" value="Glycosyltransf_2"/>
</dbReference>
<reference evidence="2" key="1">
    <citation type="submission" date="2018-06" db="EMBL/GenBank/DDBJ databases">
        <authorList>
            <person name="Zhirakovskaya E."/>
        </authorList>
    </citation>
    <scope>NUCLEOTIDE SEQUENCE</scope>
</reference>
<dbReference type="PANTHER" id="PTHR43685">
    <property type="entry name" value="GLYCOSYLTRANSFERASE"/>
    <property type="match status" value="1"/>
</dbReference>
<dbReference type="GO" id="GO:0016740">
    <property type="term" value="F:transferase activity"/>
    <property type="evidence" value="ECO:0007669"/>
    <property type="project" value="UniProtKB-KW"/>
</dbReference>